<dbReference type="Pfam" id="PF12728">
    <property type="entry name" value="HTH_17"/>
    <property type="match status" value="1"/>
</dbReference>
<keyword evidence="3" id="KW-1185">Reference proteome</keyword>
<dbReference type="NCBIfam" id="TIGR01764">
    <property type="entry name" value="excise"/>
    <property type="match status" value="1"/>
</dbReference>
<dbReference type="InterPro" id="IPR041657">
    <property type="entry name" value="HTH_17"/>
</dbReference>
<dbReference type="Proteomes" id="UP001299596">
    <property type="component" value="Unassembled WGS sequence"/>
</dbReference>
<accession>A0ABU5XG73</accession>
<sequence length="73" mass="7721">MAHMTTTTTTATADDLRAEGITTGVPRAAEYLGVSRAFAYEMAKNGTLPTIKLGPRRVRVPTAALADMLGVEL</sequence>
<reference evidence="2 3" key="1">
    <citation type="submission" date="2023-12" db="EMBL/GenBank/DDBJ databases">
        <title>Description of new species of Mycobacterium terrae complex isolated from sewage at the Sao Paulo Zoological Park Foundation in Brazil.</title>
        <authorList>
            <person name="Romagnoli C.L."/>
            <person name="Conceicao E.C."/>
            <person name="Machado E."/>
            <person name="Barreto L.B.P.F."/>
            <person name="Sharma A."/>
            <person name="Silva N.M."/>
            <person name="Marques L.E."/>
            <person name="Juliana M.A."/>
            <person name="Lourenco M.C.S."/>
            <person name="Digiampietri L.A."/>
            <person name="Suffys P.N."/>
            <person name="Viana-Niero C."/>
        </authorList>
    </citation>
    <scope>NUCLEOTIDE SEQUENCE [LARGE SCALE GENOMIC DNA]</scope>
    <source>
        <strain evidence="2 3">MYC098</strain>
    </source>
</reference>
<evidence type="ECO:0000313" key="2">
    <source>
        <dbReference type="EMBL" id="MEB3020883.1"/>
    </source>
</evidence>
<evidence type="ECO:0000259" key="1">
    <source>
        <dbReference type="Pfam" id="PF12728"/>
    </source>
</evidence>
<evidence type="ECO:0000313" key="3">
    <source>
        <dbReference type="Proteomes" id="UP001299596"/>
    </source>
</evidence>
<organism evidence="2 3">
    <name type="scientific">[Mycobacterium] crassicus</name>
    <dbReference type="NCBI Taxonomy" id="2872309"/>
    <lineage>
        <taxon>Bacteria</taxon>
        <taxon>Bacillati</taxon>
        <taxon>Actinomycetota</taxon>
        <taxon>Actinomycetes</taxon>
        <taxon>Mycobacteriales</taxon>
        <taxon>Mycobacteriaceae</taxon>
        <taxon>Mycolicibacter</taxon>
    </lineage>
</organism>
<dbReference type="EMBL" id="JAYJJR010000003">
    <property type="protein sequence ID" value="MEB3020883.1"/>
    <property type="molecule type" value="Genomic_DNA"/>
</dbReference>
<proteinExistence type="predicted"/>
<dbReference type="InterPro" id="IPR010093">
    <property type="entry name" value="SinI_DNA-bd"/>
</dbReference>
<comment type="caution">
    <text evidence="2">The sequence shown here is derived from an EMBL/GenBank/DDBJ whole genome shotgun (WGS) entry which is preliminary data.</text>
</comment>
<gene>
    <name evidence="2" type="ORF">K6T79_07475</name>
</gene>
<feature type="domain" description="Helix-turn-helix" evidence="1">
    <location>
        <begin position="28"/>
        <end position="69"/>
    </location>
</feature>
<name>A0ABU5XG73_9MYCO</name>
<protein>
    <submittedName>
        <fullName evidence="2">Helix-turn-helix domain-containing protein</fullName>
    </submittedName>
</protein>